<sequence>MANMEERLEAVVAQAEIDGSKWHTIVHGDENSTVTTENGDVPTVAKQLKDIREAITGGVSDVVAEAESARDEAIAARNATNQLKNDTNIIKSDTEQLKTDTLNIKNQANQIFNNISSATDTAVSTIQTESSAQISAIQNSGVTQINSVNSAGNTQIADVQAEGQKQIERAEAQANQAKYYAESAAPAPLGSRLSVPANKKVPDGYEPVWFKNTITRARYPDFFTQLVDTDYLVFVDEATYDRQVANYGMCASYVKVDNDTVILPLLANYARSGTLDNVGNVLNDQFQGHWHEMVYRQDSTSSGYRADIFGNDGYTGNPSATNGTDEYMQLRGSRTSDWLCAVTPITDSSNGNPRFGNETRPKSYYELVYIKCADISRPLSEEETAEIRSNFTNKLNTDISNLSVTAIPKMIKWLCPDWTRRQILALNMDVIISQTGWILMRNTVYNSSIYGYINGNTVFHQYGSYGHWEDWNSLSFLVDTGDVVKLTGGELTFIPCKGN</sequence>
<evidence type="ECO:0008006" key="2">
    <source>
        <dbReference type="Google" id="ProtNLM"/>
    </source>
</evidence>
<protein>
    <recommendedName>
        <fullName evidence="2">Tail fiber protein</fullName>
    </recommendedName>
</protein>
<organism evidence="1">
    <name type="scientific">Siphoviridae sp. ctpbe1</name>
    <dbReference type="NCBI Taxonomy" id="2826466"/>
    <lineage>
        <taxon>Viruses</taxon>
        <taxon>Duplodnaviria</taxon>
        <taxon>Heunggongvirae</taxon>
        <taxon>Uroviricota</taxon>
        <taxon>Caudoviricetes</taxon>
    </lineage>
</organism>
<reference evidence="1" key="1">
    <citation type="journal article" date="2021" name="Proc. Natl. Acad. Sci. U.S.A.">
        <title>A Catalog of Tens of Thousands of Viruses from Human Metagenomes Reveals Hidden Associations with Chronic Diseases.</title>
        <authorList>
            <person name="Tisza M.J."/>
            <person name="Buck C.B."/>
        </authorList>
    </citation>
    <scope>NUCLEOTIDE SEQUENCE</scope>
    <source>
        <strain evidence="1">Ctpbe1</strain>
    </source>
</reference>
<dbReference type="EMBL" id="BK015216">
    <property type="protein sequence ID" value="DAD96404.1"/>
    <property type="molecule type" value="Genomic_DNA"/>
</dbReference>
<evidence type="ECO:0000313" key="1">
    <source>
        <dbReference type="EMBL" id="DAD96404.1"/>
    </source>
</evidence>
<proteinExistence type="predicted"/>
<name>A0A8S5NPU5_9CAUD</name>
<accession>A0A8S5NPU5</accession>